<accession>A0ABX0WB65</accession>
<protein>
    <submittedName>
        <fullName evidence="1">Uncharacterized protein</fullName>
    </submittedName>
</protein>
<comment type="caution">
    <text evidence="1">The sequence shown here is derived from an EMBL/GenBank/DDBJ whole genome shotgun (WGS) entry which is preliminary data.</text>
</comment>
<dbReference type="Proteomes" id="UP001429564">
    <property type="component" value="Unassembled WGS sequence"/>
</dbReference>
<name>A0ABX0WB65_9RHOB</name>
<keyword evidence="2" id="KW-1185">Reference proteome</keyword>
<proteinExistence type="predicted"/>
<dbReference type="EMBL" id="QHLQ01000012">
    <property type="protein sequence ID" value="NIZ61902.1"/>
    <property type="molecule type" value="Genomic_DNA"/>
</dbReference>
<evidence type="ECO:0000313" key="2">
    <source>
        <dbReference type="Proteomes" id="UP001429564"/>
    </source>
</evidence>
<organism evidence="1 2">
    <name type="scientific">Parasedimentitalea denitrificans</name>
    <dbReference type="NCBI Taxonomy" id="2211118"/>
    <lineage>
        <taxon>Bacteria</taxon>
        <taxon>Pseudomonadati</taxon>
        <taxon>Pseudomonadota</taxon>
        <taxon>Alphaproteobacteria</taxon>
        <taxon>Rhodobacterales</taxon>
        <taxon>Paracoccaceae</taxon>
        <taxon>Parasedimentitalea</taxon>
    </lineage>
</organism>
<evidence type="ECO:0000313" key="1">
    <source>
        <dbReference type="EMBL" id="NIZ61902.1"/>
    </source>
</evidence>
<gene>
    <name evidence="1" type="ORF">DL239_13050</name>
</gene>
<sequence length="247" mass="28849">MRGFLVKRDKKRWEKFFSLSRHRRRFGAELKSLDGDYEALKTSIIDGGEVVQTRGSGDDVNAHFEALRSEFSGQPELVFEHARLIVLIRRDFKAEEAFTELKKMWEAEEEFLLEHLNLRWIVAATDSFADLDPAPENRATALSIGLMVNTMKTYESERYIKNIGDEEVDQSKVEHLSRHLVPIFSGLSMLTIGTDDTLRNMRWRIDRQAKEGLLGRVLKHVFIRLQTEDNAFARVKALHRRERTSWW</sequence>
<reference evidence="1 2" key="1">
    <citation type="submission" date="2018-05" db="EMBL/GenBank/DDBJ databases">
        <authorList>
            <person name="Zhang Y.-J."/>
        </authorList>
    </citation>
    <scope>NUCLEOTIDE SEQUENCE [LARGE SCALE GENOMIC DNA]</scope>
    <source>
        <strain evidence="1 2">CY04</strain>
    </source>
</reference>